<dbReference type="GO" id="GO:0034213">
    <property type="term" value="P:quinolinate catabolic process"/>
    <property type="evidence" value="ECO:0007669"/>
    <property type="project" value="TreeGrafter"/>
</dbReference>
<comment type="subunit">
    <text evidence="4">Hexamer formed by 3 homodimers.</text>
</comment>
<dbReference type="FunFam" id="3.20.20.70:FF:000030">
    <property type="entry name" value="Nicotinate-nucleotide pyrophosphorylase, carboxylating"/>
    <property type="match status" value="1"/>
</dbReference>
<sequence length="293" mass="31633">MELDKEEILEVVKRALREDVGHGDVTTRHVVPAGARARGAFRAKSSGVIAGLPVARQVFEILDPEVTFQESLREGESVGPGQIVAVVEGRASSILTGERVALNFLQRLSGIATKTAKFVESVRYYHARITDTRKTTPGLRALEKYAVRVGGGYNHRFGLFDAVLIKDNHIAVAGGVKQAIMAVRRGAPHTMKIEVEVETFEQIDEALEVKADIIMLDNMTVEQMKEAVERINGRAVVEASGGVTEENVVDIAKTGVDYISVGALTHSSTALDISLDLDLVPSEAEEGQSSASE</sequence>
<dbReference type="PIRSF" id="PIRSF006250">
    <property type="entry name" value="NadC_ModD"/>
    <property type="match status" value="1"/>
</dbReference>
<evidence type="ECO:0000313" key="16">
    <source>
        <dbReference type="EMBL" id="CAB3389822.1"/>
    </source>
</evidence>
<dbReference type="FunFam" id="3.90.1170.20:FF:000001">
    <property type="entry name" value="Nicotinate-nucleotide diphosphorylase (Carboxylating)"/>
    <property type="match status" value="1"/>
</dbReference>
<feature type="binding site" evidence="13">
    <location>
        <begin position="132"/>
        <end position="134"/>
    </location>
    <ligand>
        <name>substrate</name>
    </ligand>
</feature>
<dbReference type="InterPro" id="IPR013785">
    <property type="entry name" value="Aldolase_TIM"/>
</dbReference>
<evidence type="ECO:0000256" key="13">
    <source>
        <dbReference type="PIRSR" id="PIRSR006250-1"/>
    </source>
</evidence>
<evidence type="ECO:0000256" key="11">
    <source>
        <dbReference type="ARBA" id="ARBA00069173"/>
    </source>
</evidence>
<dbReference type="RefSeq" id="WP_170084641.1">
    <property type="nucleotide sequence ID" value="NZ_CP047971.1"/>
</dbReference>
<feature type="binding site" evidence="13">
    <location>
        <position position="166"/>
    </location>
    <ligand>
        <name>substrate</name>
    </ligand>
</feature>
<comment type="function">
    <text evidence="1">Involved in the catabolism of quinolinic acid (QA).</text>
</comment>
<evidence type="ECO:0000259" key="15">
    <source>
        <dbReference type="Pfam" id="PF02749"/>
    </source>
</evidence>
<proteinExistence type="inferred from homology"/>
<feature type="binding site" evidence="13">
    <location>
        <position position="99"/>
    </location>
    <ligand>
        <name>substrate</name>
    </ligand>
</feature>
<dbReference type="Gene3D" id="3.90.1170.20">
    <property type="entry name" value="Quinolinate phosphoribosyl transferase, N-terminal domain"/>
    <property type="match status" value="1"/>
</dbReference>
<dbReference type="SUPFAM" id="SSF54675">
    <property type="entry name" value="Nicotinate/Quinolinate PRTase N-terminal domain-like"/>
    <property type="match status" value="1"/>
</dbReference>
<dbReference type="PANTHER" id="PTHR32179:SF3">
    <property type="entry name" value="NICOTINATE-NUCLEOTIDE PYROPHOSPHORYLASE [CARBOXYLATING]"/>
    <property type="match status" value="1"/>
</dbReference>
<dbReference type="UniPathway" id="UPA00253">
    <property type="reaction ID" value="UER00331"/>
</dbReference>
<evidence type="ECO:0000256" key="2">
    <source>
        <dbReference type="ARBA" id="ARBA00004893"/>
    </source>
</evidence>
<dbReference type="Proteomes" id="UP000502196">
    <property type="component" value="Chromosome"/>
</dbReference>
<organism evidence="16 17">
    <name type="scientific">Kyrpidia spormannii</name>
    <dbReference type="NCBI Taxonomy" id="2055160"/>
    <lineage>
        <taxon>Bacteria</taxon>
        <taxon>Bacillati</taxon>
        <taxon>Bacillota</taxon>
        <taxon>Bacilli</taxon>
        <taxon>Bacillales</taxon>
        <taxon>Alicyclobacillaceae</taxon>
        <taxon>Kyrpidia</taxon>
    </lineage>
</organism>
<dbReference type="InterPro" id="IPR027277">
    <property type="entry name" value="NadC/ModD"/>
</dbReference>
<feature type="binding site" evidence="13">
    <location>
        <position position="196"/>
    </location>
    <ligand>
        <name>substrate</name>
    </ligand>
</feature>
<feature type="binding site" evidence="13">
    <location>
        <begin position="240"/>
        <end position="242"/>
    </location>
    <ligand>
        <name>substrate</name>
    </ligand>
</feature>
<dbReference type="InterPro" id="IPR036068">
    <property type="entry name" value="Nicotinate_pribotase-like_C"/>
</dbReference>
<dbReference type="InterPro" id="IPR004393">
    <property type="entry name" value="NadC"/>
</dbReference>
<protein>
    <recommendedName>
        <fullName evidence="11">Probable nicotinate-nucleotide pyrophosphorylase [carboxylating]</fullName>
        <ecNumber evidence="5">2.4.2.19</ecNumber>
    </recommendedName>
    <alternativeName>
        <fullName evidence="9">Quinolinate phosphoribosyltransferase [decarboxylating]</fullName>
    </alternativeName>
</protein>
<evidence type="ECO:0000256" key="10">
    <source>
        <dbReference type="ARBA" id="ARBA00047445"/>
    </source>
</evidence>
<dbReference type="InterPro" id="IPR037128">
    <property type="entry name" value="Quinolinate_PRibosylTase_N_sf"/>
</dbReference>
<dbReference type="CDD" id="cd01572">
    <property type="entry name" value="QPRTase"/>
    <property type="match status" value="1"/>
</dbReference>
<feature type="domain" description="Quinolinate phosphoribosyl transferase C-terminal" evidence="14">
    <location>
        <begin position="111"/>
        <end position="276"/>
    </location>
</feature>
<evidence type="ECO:0000256" key="8">
    <source>
        <dbReference type="ARBA" id="ARBA00022679"/>
    </source>
</evidence>
<comment type="similarity">
    <text evidence="3 12">Belongs to the NadC/ModD family.</text>
</comment>
<dbReference type="SUPFAM" id="SSF51690">
    <property type="entry name" value="Nicotinate/Quinolinate PRTase C-terminal domain-like"/>
    <property type="match status" value="1"/>
</dbReference>
<reference evidence="16 17" key="1">
    <citation type="submission" date="2020-04" db="EMBL/GenBank/DDBJ databases">
        <authorList>
            <person name="Hogendoorn C."/>
        </authorList>
    </citation>
    <scope>NUCLEOTIDE SEQUENCE [LARGE SCALE GENOMIC DNA]</scope>
    <source>
        <strain evidence="16">COOX1</strain>
    </source>
</reference>
<dbReference type="GO" id="GO:0004514">
    <property type="term" value="F:nicotinate-nucleotide diphosphorylase (carboxylating) activity"/>
    <property type="evidence" value="ECO:0007669"/>
    <property type="project" value="UniProtKB-EC"/>
</dbReference>
<evidence type="ECO:0000256" key="3">
    <source>
        <dbReference type="ARBA" id="ARBA00009400"/>
    </source>
</evidence>
<keyword evidence="8 12" id="KW-0808">Transferase</keyword>
<comment type="catalytic activity">
    <reaction evidence="10">
        <text>nicotinate beta-D-ribonucleotide + CO2 + diphosphate = quinolinate + 5-phospho-alpha-D-ribose 1-diphosphate + 2 H(+)</text>
        <dbReference type="Rhea" id="RHEA:12733"/>
        <dbReference type="ChEBI" id="CHEBI:15378"/>
        <dbReference type="ChEBI" id="CHEBI:16526"/>
        <dbReference type="ChEBI" id="CHEBI:29959"/>
        <dbReference type="ChEBI" id="CHEBI:33019"/>
        <dbReference type="ChEBI" id="CHEBI:57502"/>
        <dbReference type="ChEBI" id="CHEBI:58017"/>
        <dbReference type="EC" id="2.4.2.19"/>
    </reaction>
</comment>
<dbReference type="Pfam" id="PF01729">
    <property type="entry name" value="QRPTase_C"/>
    <property type="match status" value="1"/>
</dbReference>
<dbReference type="InterPro" id="IPR022412">
    <property type="entry name" value="Quinolinate_PRibosylTrfase_N"/>
</dbReference>
<dbReference type="GO" id="GO:0009435">
    <property type="term" value="P:NAD+ biosynthetic process"/>
    <property type="evidence" value="ECO:0007669"/>
    <property type="project" value="UniProtKB-UniPathway"/>
</dbReference>
<dbReference type="Pfam" id="PF02749">
    <property type="entry name" value="QRPTase_N"/>
    <property type="match status" value="1"/>
</dbReference>
<feature type="binding site" evidence="13">
    <location>
        <position position="156"/>
    </location>
    <ligand>
        <name>substrate</name>
    </ligand>
</feature>
<feature type="domain" description="Quinolinate phosphoribosyl transferase N-terminal" evidence="15">
    <location>
        <begin position="24"/>
        <end position="109"/>
    </location>
</feature>
<dbReference type="EC" id="2.4.2.19" evidence="5"/>
<evidence type="ECO:0000256" key="1">
    <source>
        <dbReference type="ARBA" id="ARBA00003237"/>
    </source>
</evidence>
<dbReference type="GO" id="GO:0005737">
    <property type="term" value="C:cytoplasm"/>
    <property type="evidence" value="ECO:0007669"/>
    <property type="project" value="TreeGrafter"/>
</dbReference>
<feature type="binding site" evidence="13">
    <location>
        <begin position="261"/>
        <end position="263"/>
    </location>
    <ligand>
        <name>substrate</name>
    </ligand>
</feature>
<keyword evidence="6" id="KW-0662">Pyridine nucleotide biosynthesis</keyword>
<dbReference type="Gene3D" id="3.20.20.70">
    <property type="entry name" value="Aldolase class I"/>
    <property type="match status" value="1"/>
</dbReference>
<dbReference type="EMBL" id="LR792683">
    <property type="protein sequence ID" value="CAB3389822.1"/>
    <property type="molecule type" value="Genomic_DNA"/>
</dbReference>
<evidence type="ECO:0000256" key="5">
    <source>
        <dbReference type="ARBA" id="ARBA00011944"/>
    </source>
</evidence>
<dbReference type="InterPro" id="IPR002638">
    <property type="entry name" value="Quinolinate_PRibosylTrfase_C"/>
</dbReference>
<name>A0A6F9DXK0_9BACL</name>
<dbReference type="NCBIfam" id="TIGR00078">
    <property type="entry name" value="nadC"/>
    <property type="match status" value="1"/>
</dbReference>
<gene>
    <name evidence="16" type="primary">nadC</name>
    <name evidence="16" type="ORF">COOX1_0107</name>
</gene>
<feature type="binding site" evidence="13">
    <location>
        <position position="217"/>
    </location>
    <ligand>
        <name>substrate</name>
    </ligand>
</feature>
<evidence type="ECO:0000256" key="12">
    <source>
        <dbReference type="PIRNR" id="PIRNR006250"/>
    </source>
</evidence>
<accession>A0A6F9DXK0</accession>
<keyword evidence="7 12" id="KW-0328">Glycosyltransferase</keyword>
<evidence type="ECO:0000256" key="7">
    <source>
        <dbReference type="ARBA" id="ARBA00022676"/>
    </source>
</evidence>
<evidence type="ECO:0000256" key="4">
    <source>
        <dbReference type="ARBA" id="ARBA00011218"/>
    </source>
</evidence>
<evidence type="ECO:0000313" key="17">
    <source>
        <dbReference type="Proteomes" id="UP000502196"/>
    </source>
</evidence>
<evidence type="ECO:0000256" key="6">
    <source>
        <dbReference type="ARBA" id="ARBA00022642"/>
    </source>
</evidence>
<comment type="pathway">
    <text evidence="2">Cofactor biosynthesis; NAD(+) biosynthesis; nicotinate D-ribonucleotide from quinolinate: step 1/1.</text>
</comment>
<dbReference type="PANTHER" id="PTHR32179">
    <property type="entry name" value="NICOTINATE-NUCLEOTIDE PYROPHOSPHORYLASE [CARBOXYLATING]"/>
    <property type="match status" value="1"/>
</dbReference>
<evidence type="ECO:0000256" key="9">
    <source>
        <dbReference type="ARBA" id="ARBA00033102"/>
    </source>
</evidence>
<dbReference type="AlphaFoldDB" id="A0A6F9DXK0"/>
<evidence type="ECO:0000259" key="14">
    <source>
        <dbReference type="Pfam" id="PF01729"/>
    </source>
</evidence>